<dbReference type="VEuPathDB" id="FungiDB:Z517_12546"/>
<dbReference type="Pfam" id="PF01042">
    <property type="entry name" value="Ribonuc_L-PSP"/>
    <property type="match status" value="1"/>
</dbReference>
<organism evidence="1 2">
    <name type="scientific">Fonsecaea pedrosoi CBS 271.37</name>
    <dbReference type="NCBI Taxonomy" id="1442368"/>
    <lineage>
        <taxon>Eukaryota</taxon>
        <taxon>Fungi</taxon>
        <taxon>Dikarya</taxon>
        <taxon>Ascomycota</taxon>
        <taxon>Pezizomycotina</taxon>
        <taxon>Eurotiomycetes</taxon>
        <taxon>Chaetothyriomycetidae</taxon>
        <taxon>Chaetothyriales</taxon>
        <taxon>Herpotrichiellaceae</taxon>
        <taxon>Fonsecaea</taxon>
    </lineage>
</organism>
<name>A0A0D2D985_9EURO</name>
<dbReference type="Proteomes" id="UP000053029">
    <property type="component" value="Unassembled WGS sequence"/>
</dbReference>
<dbReference type="Gene3D" id="3.30.1330.40">
    <property type="entry name" value="RutC-like"/>
    <property type="match status" value="1"/>
</dbReference>
<keyword evidence="2" id="KW-1185">Reference proteome</keyword>
<dbReference type="SUPFAM" id="SSF55298">
    <property type="entry name" value="YjgF-like"/>
    <property type="match status" value="1"/>
</dbReference>
<evidence type="ECO:0000313" key="2">
    <source>
        <dbReference type="Proteomes" id="UP000053029"/>
    </source>
</evidence>
<dbReference type="AlphaFoldDB" id="A0A0D2D985"/>
<sequence length="141" mass="14786">MSSSSGKAQYFQTPGPWGTEAQTAGYSQSVSFPANGRIAVTAGQPGIDLKTGKLVTSSLEDQIEAAFDTVDSALVAAGASGGLATAHKMTIFYLDIRNEPILMNIFRRRYPNTRPALLAIGTPTLAISGMHVEIQAEAVVG</sequence>
<gene>
    <name evidence="1" type="ORF">Z517_12546</name>
</gene>
<accession>A0A0D2D985</accession>
<dbReference type="GeneID" id="25312036"/>
<dbReference type="RefSeq" id="XP_013277944.1">
    <property type="nucleotide sequence ID" value="XM_013422490.1"/>
</dbReference>
<evidence type="ECO:0000313" key="1">
    <source>
        <dbReference type="EMBL" id="KIW74136.1"/>
    </source>
</evidence>
<dbReference type="EMBL" id="KN846978">
    <property type="protein sequence ID" value="KIW74136.1"/>
    <property type="molecule type" value="Genomic_DNA"/>
</dbReference>
<dbReference type="InterPro" id="IPR006175">
    <property type="entry name" value="YjgF/YER057c/UK114"/>
</dbReference>
<protein>
    <submittedName>
        <fullName evidence="1">Uncharacterized protein</fullName>
    </submittedName>
</protein>
<reference evidence="1 2" key="1">
    <citation type="submission" date="2015-01" db="EMBL/GenBank/DDBJ databases">
        <title>The Genome Sequence of Fonsecaea pedrosoi CBS 271.37.</title>
        <authorList>
            <consortium name="The Broad Institute Genomics Platform"/>
            <person name="Cuomo C."/>
            <person name="de Hoog S."/>
            <person name="Gorbushina A."/>
            <person name="Stielow B."/>
            <person name="Teixiera M."/>
            <person name="Abouelleil A."/>
            <person name="Chapman S.B."/>
            <person name="Priest M."/>
            <person name="Young S.K."/>
            <person name="Wortman J."/>
            <person name="Nusbaum C."/>
            <person name="Birren B."/>
        </authorList>
    </citation>
    <scope>NUCLEOTIDE SEQUENCE [LARGE SCALE GENOMIC DNA]</scope>
    <source>
        <strain evidence="1 2">CBS 271.37</strain>
    </source>
</reference>
<dbReference type="InterPro" id="IPR035959">
    <property type="entry name" value="RutC-like_sf"/>
</dbReference>
<dbReference type="HOGENOM" id="CLU_1855353_0_0_1"/>
<proteinExistence type="predicted"/>